<keyword evidence="1" id="KW-0732">Signal</keyword>
<proteinExistence type="predicted"/>
<feature type="signal peptide" evidence="1">
    <location>
        <begin position="1"/>
        <end position="19"/>
    </location>
</feature>
<evidence type="ECO:0000313" key="3">
    <source>
        <dbReference type="EMBL" id="ATA20639.1"/>
    </source>
</evidence>
<dbReference type="SUPFAM" id="SSF53807">
    <property type="entry name" value="Helical backbone' metal receptor"/>
    <property type="match status" value="1"/>
</dbReference>
<dbReference type="EMBL" id="CP014136">
    <property type="protein sequence ID" value="ATA20639.1"/>
    <property type="molecule type" value="Genomic_DNA"/>
</dbReference>
<dbReference type="Pfam" id="PF01497">
    <property type="entry name" value="Peripla_BP_2"/>
    <property type="match status" value="1"/>
</dbReference>
<dbReference type="Proteomes" id="UP000217182">
    <property type="component" value="Chromosome"/>
</dbReference>
<feature type="chain" id="PRO_5012987466" evidence="1">
    <location>
        <begin position="20"/>
        <end position="278"/>
    </location>
</feature>
<evidence type="ECO:0000313" key="4">
    <source>
        <dbReference type="Proteomes" id="UP000217182"/>
    </source>
</evidence>
<protein>
    <submittedName>
        <fullName evidence="3">ABC transporter substrate-binding protein</fullName>
    </submittedName>
</protein>
<dbReference type="AlphaFoldDB" id="A0A250B382"/>
<reference evidence="3 4" key="1">
    <citation type="submission" date="2016-01" db="EMBL/GenBank/DDBJ databases">
        <authorList>
            <person name="Oliw E.H."/>
        </authorList>
    </citation>
    <scope>NUCLEOTIDE SEQUENCE [LARGE SCALE GENOMIC DNA]</scope>
    <source>
        <strain evidence="3 4">FRB97</strain>
    </source>
</reference>
<dbReference type="CDD" id="cd01149">
    <property type="entry name" value="HutB"/>
    <property type="match status" value="1"/>
</dbReference>
<dbReference type="KEGG" id="gqu:AWC35_15535"/>
<dbReference type="Gene3D" id="3.40.50.1980">
    <property type="entry name" value="Nitrogenase molybdenum iron protein domain"/>
    <property type="match status" value="2"/>
</dbReference>
<name>A0A250B382_9GAMM</name>
<sequence>MKRLVIALLAGWLCAAAQAQERLVVVGGSLVEIVYALGAGDRVVGVDQTTSYPPQTQALPHVGYWLQLSAEGLLALRPDKLITWQDAEPRSVLEQLRQQHVDIIALPRTPATAEQLLGNIRTLSTALGATEKGQALVNDISQRLAAVSRKAATQPAPVKVLFMLSVGGGSPQIAGSGTVADGVLRLAGGRNVANHSQYRTYSGEAIIAANPDVIVVTTQSLAGGGGKKLLGNIPGVAQTAAWRNNHIVTIDQALILGMGPRIAQAAEQLYQGFYPASR</sequence>
<dbReference type="OrthoDB" id="9797736at2"/>
<dbReference type="PANTHER" id="PTHR30535:SF4">
    <property type="entry name" value="HEMIN-BINDING PERIPLASMIC PROTEIN HMUT"/>
    <property type="match status" value="1"/>
</dbReference>
<evidence type="ECO:0000256" key="1">
    <source>
        <dbReference type="SAM" id="SignalP"/>
    </source>
</evidence>
<gene>
    <name evidence="3" type="ORF">AWC35_15535</name>
</gene>
<dbReference type="InterPro" id="IPR002491">
    <property type="entry name" value="ABC_transptr_periplasmic_BD"/>
</dbReference>
<feature type="domain" description="Fe/B12 periplasmic-binding" evidence="2">
    <location>
        <begin position="22"/>
        <end position="277"/>
    </location>
</feature>
<evidence type="ECO:0000259" key="2">
    <source>
        <dbReference type="PROSITE" id="PS50983"/>
    </source>
</evidence>
<organism evidence="3 4">
    <name type="scientific">Gibbsiella quercinecans</name>
    <dbReference type="NCBI Taxonomy" id="929813"/>
    <lineage>
        <taxon>Bacteria</taxon>
        <taxon>Pseudomonadati</taxon>
        <taxon>Pseudomonadota</taxon>
        <taxon>Gammaproteobacteria</taxon>
        <taxon>Enterobacterales</taxon>
        <taxon>Yersiniaceae</taxon>
        <taxon>Gibbsiella</taxon>
    </lineage>
</organism>
<accession>A0A250B382</accession>
<dbReference type="PANTHER" id="PTHR30535">
    <property type="entry name" value="VITAMIN B12-BINDING PROTEIN"/>
    <property type="match status" value="1"/>
</dbReference>
<dbReference type="InterPro" id="IPR050902">
    <property type="entry name" value="ABC_Transporter_SBP"/>
</dbReference>
<dbReference type="PROSITE" id="PS50983">
    <property type="entry name" value="FE_B12_PBP"/>
    <property type="match status" value="1"/>
</dbReference>
<keyword evidence="4" id="KW-1185">Reference proteome</keyword>